<protein>
    <recommendedName>
        <fullName evidence="3">BLOC-1-related complex subunit 7</fullName>
    </recommendedName>
</protein>
<accession>A0AAV5UDI6</accession>
<dbReference type="EMBL" id="BTSX01000006">
    <property type="protein sequence ID" value="GMT04728.1"/>
    <property type="molecule type" value="Genomic_DNA"/>
</dbReference>
<evidence type="ECO:0008006" key="3">
    <source>
        <dbReference type="Google" id="ProtNLM"/>
    </source>
</evidence>
<reference evidence="1" key="1">
    <citation type="submission" date="2023-10" db="EMBL/GenBank/DDBJ databases">
        <title>Genome assembly of Pristionchus species.</title>
        <authorList>
            <person name="Yoshida K."/>
            <person name="Sommer R.J."/>
        </authorList>
    </citation>
    <scope>NUCLEOTIDE SEQUENCE</scope>
    <source>
        <strain evidence="1">RS0144</strain>
    </source>
</reference>
<evidence type="ECO:0000313" key="2">
    <source>
        <dbReference type="Proteomes" id="UP001432027"/>
    </source>
</evidence>
<feature type="non-terminal residue" evidence="1">
    <location>
        <position position="69"/>
    </location>
</feature>
<keyword evidence="2" id="KW-1185">Reference proteome</keyword>
<comment type="caution">
    <text evidence="1">The sequence shown here is derived from an EMBL/GenBank/DDBJ whole genome shotgun (WGS) entry which is preliminary data.</text>
</comment>
<sequence length="69" mass="7844">SQRIMDGIKEVLHKANRFSSSNRVGNILQKSMDLLQILMENEADSQNLGLVTSSLERELLLVKEMDSIR</sequence>
<dbReference type="AlphaFoldDB" id="A0AAV5UDI6"/>
<proteinExistence type="predicted"/>
<gene>
    <name evidence="1" type="ORF">PENTCL1PPCAC_26902</name>
</gene>
<feature type="non-terminal residue" evidence="1">
    <location>
        <position position="1"/>
    </location>
</feature>
<evidence type="ECO:0000313" key="1">
    <source>
        <dbReference type="EMBL" id="GMT04728.1"/>
    </source>
</evidence>
<organism evidence="1 2">
    <name type="scientific">Pristionchus entomophagus</name>
    <dbReference type="NCBI Taxonomy" id="358040"/>
    <lineage>
        <taxon>Eukaryota</taxon>
        <taxon>Metazoa</taxon>
        <taxon>Ecdysozoa</taxon>
        <taxon>Nematoda</taxon>
        <taxon>Chromadorea</taxon>
        <taxon>Rhabditida</taxon>
        <taxon>Rhabditina</taxon>
        <taxon>Diplogasteromorpha</taxon>
        <taxon>Diplogasteroidea</taxon>
        <taxon>Neodiplogasteridae</taxon>
        <taxon>Pristionchus</taxon>
    </lineage>
</organism>
<dbReference type="Proteomes" id="UP001432027">
    <property type="component" value="Unassembled WGS sequence"/>
</dbReference>
<name>A0AAV5UDI6_9BILA</name>